<evidence type="ECO:0000256" key="2">
    <source>
        <dbReference type="ARBA" id="ARBA00022801"/>
    </source>
</evidence>
<accession>A0A4R2KP32</accession>
<organism evidence="5 6">
    <name type="scientific">Chromatocurvus halotolerans</name>
    <dbReference type="NCBI Taxonomy" id="1132028"/>
    <lineage>
        <taxon>Bacteria</taxon>
        <taxon>Pseudomonadati</taxon>
        <taxon>Pseudomonadota</taxon>
        <taxon>Gammaproteobacteria</taxon>
        <taxon>Cellvibrionales</taxon>
        <taxon>Halieaceae</taxon>
        <taxon>Chromatocurvus</taxon>
    </lineage>
</organism>
<dbReference type="GO" id="GO:0006633">
    <property type="term" value="P:fatty acid biosynthetic process"/>
    <property type="evidence" value="ECO:0007669"/>
    <property type="project" value="UniProtKB-KW"/>
</dbReference>
<gene>
    <name evidence="5" type="ORF">EV688_10839</name>
</gene>
<keyword evidence="6" id="KW-1185">Reference proteome</keyword>
<evidence type="ECO:0000313" key="5">
    <source>
        <dbReference type="EMBL" id="TCO75473.1"/>
    </source>
</evidence>
<dbReference type="PANTHER" id="PTHR38764:SF1">
    <property type="entry name" value="ACYL CARRIER PROTEIN PHOSPHODIESTERASE"/>
    <property type="match status" value="1"/>
</dbReference>
<dbReference type="AlphaFoldDB" id="A0A4R2KP32"/>
<dbReference type="Pfam" id="PF04336">
    <property type="entry name" value="ACP_PD"/>
    <property type="match status" value="1"/>
</dbReference>
<name>A0A4R2KP32_9GAMM</name>
<evidence type="ECO:0000313" key="6">
    <source>
        <dbReference type="Proteomes" id="UP000294980"/>
    </source>
</evidence>
<keyword evidence="1" id="KW-0444">Lipid biosynthesis</keyword>
<protein>
    <submittedName>
        <fullName evidence="5">Acyl carrier protein phosphodiesterase</fullName>
    </submittedName>
</protein>
<dbReference type="InterPro" id="IPR007431">
    <property type="entry name" value="ACP_PD"/>
</dbReference>
<dbReference type="OrthoDB" id="8442777at2"/>
<evidence type="ECO:0000256" key="1">
    <source>
        <dbReference type="ARBA" id="ARBA00022516"/>
    </source>
</evidence>
<sequence>MTATSTRSPCSGLRRKTGQRPVCGAEVNHLAHALLADPQPPQRLGNLFGDAVRGPLSRVDLPAGVLEGVRRHRQIDAMTDRHPASIRLRERFPRALRRYAGIVLDVAFDHYLIRRWPLFCDVDRESFTLEVYDVMHQNPALLPEPVRLAAPRMIARDFLNRCETMDGVMSVLASIDARLSQGFDVAAAGRTLEVHDGALEYGFTEVFSDLQRP</sequence>
<proteinExistence type="predicted"/>
<keyword evidence="4" id="KW-0275">Fatty acid biosynthesis</keyword>
<keyword evidence="3" id="KW-0443">Lipid metabolism</keyword>
<dbReference type="GO" id="GO:0008770">
    <property type="term" value="F:[acyl-carrier-protein] phosphodiesterase activity"/>
    <property type="evidence" value="ECO:0007669"/>
    <property type="project" value="InterPro"/>
</dbReference>
<dbReference type="PANTHER" id="PTHR38764">
    <property type="entry name" value="ACYL CARRIER PROTEIN PHOSPHODIESTERASE"/>
    <property type="match status" value="1"/>
</dbReference>
<comment type="caution">
    <text evidence="5">The sequence shown here is derived from an EMBL/GenBank/DDBJ whole genome shotgun (WGS) entry which is preliminary data.</text>
</comment>
<keyword evidence="2" id="KW-0378">Hydrolase</keyword>
<keyword evidence="4" id="KW-0276">Fatty acid metabolism</keyword>
<dbReference type="EMBL" id="SLWX01000008">
    <property type="protein sequence ID" value="TCO75473.1"/>
    <property type="molecule type" value="Genomic_DNA"/>
</dbReference>
<evidence type="ECO:0000256" key="4">
    <source>
        <dbReference type="ARBA" id="ARBA00023160"/>
    </source>
</evidence>
<evidence type="ECO:0000256" key="3">
    <source>
        <dbReference type="ARBA" id="ARBA00023098"/>
    </source>
</evidence>
<dbReference type="Proteomes" id="UP000294980">
    <property type="component" value="Unassembled WGS sequence"/>
</dbReference>
<reference evidence="5 6" key="1">
    <citation type="submission" date="2019-03" db="EMBL/GenBank/DDBJ databases">
        <title>Genomic Encyclopedia of Type Strains, Phase IV (KMG-IV): sequencing the most valuable type-strain genomes for metagenomic binning, comparative biology and taxonomic classification.</title>
        <authorList>
            <person name="Goeker M."/>
        </authorList>
    </citation>
    <scope>NUCLEOTIDE SEQUENCE [LARGE SCALE GENOMIC DNA]</scope>
    <source>
        <strain evidence="5 6">DSM 23344</strain>
    </source>
</reference>